<dbReference type="GO" id="GO:0030488">
    <property type="term" value="P:tRNA methylation"/>
    <property type="evidence" value="ECO:0007669"/>
    <property type="project" value="UniProtKB-UniRule"/>
</dbReference>
<dbReference type="PANTHER" id="PTHR21210">
    <property type="entry name" value="TRNA (URACIL-O(2)-)-METHYLTRANSFERASE-RELATED"/>
    <property type="match status" value="1"/>
</dbReference>
<dbReference type="PANTHER" id="PTHR21210:SF0">
    <property type="entry name" value="TRNA (URACIL-O(2)-)-METHYLTRANSFERASE-RELATED"/>
    <property type="match status" value="1"/>
</dbReference>
<organism evidence="10 11">
    <name type="scientific">Meloidogyne javanica</name>
    <name type="common">Root-knot nematode worm</name>
    <dbReference type="NCBI Taxonomy" id="6303"/>
    <lineage>
        <taxon>Eukaryota</taxon>
        <taxon>Metazoa</taxon>
        <taxon>Ecdysozoa</taxon>
        <taxon>Nematoda</taxon>
        <taxon>Chromadorea</taxon>
        <taxon>Rhabditida</taxon>
        <taxon>Tylenchina</taxon>
        <taxon>Tylenchomorpha</taxon>
        <taxon>Tylenchoidea</taxon>
        <taxon>Meloidogynidae</taxon>
        <taxon>Meloidogyninae</taxon>
        <taxon>Meloidogyne</taxon>
        <taxon>Meloidogyne incognita group</taxon>
    </lineage>
</organism>
<evidence type="ECO:0000256" key="4">
    <source>
        <dbReference type="ARBA" id="ARBA00022603"/>
    </source>
</evidence>
<evidence type="ECO:0000313" key="11">
    <source>
        <dbReference type="WBParaSite" id="scaffold97_cov200.g240"/>
    </source>
</evidence>
<keyword evidence="3 9" id="KW-0963">Cytoplasm</keyword>
<dbReference type="AlphaFoldDB" id="A0A915N9H8"/>
<dbReference type="InterPro" id="IPR011671">
    <property type="entry name" value="tRNA_uracil_MeTrfase"/>
</dbReference>
<dbReference type="WBParaSite" id="scaffold97_cov200.g240">
    <property type="protein sequence ID" value="scaffold97_cov200.g240"/>
    <property type="gene ID" value="scaffold97_cov200.g240"/>
</dbReference>
<keyword evidence="7 9" id="KW-0819">tRNA processing</keyword>
<dbReference type="Proteomes" id="UP000887561">
    <property type="component" value="Unplaced"/>
</dbReference>
<dbReference type="GO" id="GO:0141101">
    <property type="term" value="F:tRNA(Ser) (uridine(44)-2'-O-)-methyltransferase activity"/>
    <property type="evidence" value="ECO:0007669"/>
    <property type="project" value="UniProtKB-EC"/>
</dbReference>
<evidence type="ECO:0000313" key="10">
    <source>
        <dbReference type="Proteomes" id="UP000887561"/>
    </source>
</evidence>
<keyword evidence="6 9" id="KW-0949">S-adenosyl-L-methionine</keyword>
<comment type="similarity">
    <text evidence="2 9">Belongs to the TRM44 family.</text>
</comment>
<evidence type="ECO:0000256" key="7">
    <source>
        <dbReference type="ARBA" id="ARBA00022694"/>
    </source>
</evidence>
<evidence type="ECO:0000256" key="3">
    <source>
        <dbReference type="ARBA" id="ARBA00022490"/>
    </source>
</evidence>
<proteinExistence type="inferred from homology"/>
<accession>A0A915N9H8</accession>
<sequence length="265" mass="30273">MGGSTIKLLDETSYQSTYNKIKQKHGRRIIEDWTERTDPLKYVIEDCGIAAYLIELFKSHPNLAPKKGFADLGCGNGLLVNLLEKEGIQGGFGLDVRRRKIWTKFEKEGTELKEIVINPDCLDLEKCFIGIIPETGLVQNLEEVINELLLAAKIFKKSFAPRPAIEKVRNCSRLPLDAKIDLARRVVDYLMKKEPEIVNGWRCSGPVHLSKLSEDVLTEDDRKMLSEQDKGMQTFLRVNADFMAKASNDKIRKTDCWFFKWHPDG</sequence>
<keyword evidence="4 9" id="KW-0489">Methyltransferase</keyword>
<dbReference type="GO" id="GO:0005737">
    <property type="term" value="C:cytoplasm"/>
    <property type="evidence" value="ECO:0007669"/>
    <property type="project" value="UniProtKB-SubCell"/>
</dbReference>
<evidence type="ECO:0000256" key="5">
    <source>
        <dbReference type="ARBA" id="ARBA00022679"/>
    </source>
</evidence>
<keyword evidence="10" id="KW-1185">Reference proteome</keyword>
<evidence type="ECO:0000256" key="9">
    <source>
        <dbReference type="RuleBase" id="RU368004"/>
    </source>
</evidence>
<evidence type="ECO:0000256" key="6">
    <source>
        <dbReference type="ARBA" id="ARBA00022691"/>
    </source>
</evidence>
<keyword evidence="5 9" id="KW-0808">Transferase</keyword>
<dbReference type="Pfam" id="PF07757">
    <property type="entry name" value="AdoMet_MTase"/>
    <property type="match status" value="1"/>
</dbReference>
<comment type="catalytic activity">
    <reaction evidence="8 9">
        <text>uridine(44) in tRNA(Ser) + S-adenosyl-L-methionine = 2'-O-methyluridine(44) in tRNA(Ser) + S-adenosyl-L-homocysteine + H(+)</text>
        <dbReference type="Rhea" id="RHEA:43100"/>
        <dbReference type="Rhea" id="RHEA-COMP:10339"/>
        <dbReference type="Rhea" id="RHEA-COMP:10340"/>
        <dbReference type="ChEBI" id="CHEBI:15378"/>
        <dbReference type="ChEBI" id="CHEBI:57856"/>
        <dbReference type="ChEBI" id="CHEBI:59789"/>
        <dbReference type="ChEBI" id="CHEBI:65315"/>
        <dbReference type="ChEBI" id="CHEBI:74478"/>
        <dbReference type="EC" id="2.1.1.211"/>
    </reaction>
</comment>
<evidence type="ECO:0000256" key="1">
    <source>
        <dbReference type="ARBA" id="ARBA00004496"/>
    </source>
</evidence>
<dbReference type="EC" id="2.1.1.211" evidence="9"/>
<name>A0A915N9H8_MELJA</name>
<evidence type="ECO:0000256" key="2">
    <source>
        <dbReference type="ARBA" id="ARBA00009056"/>
    </source>
</evidence>
<evidence type="ECO:0000256" key="8">
    <source>
        <dbReference type="ARBA" id="ARBA00047957"/>
    </source>
</evidence>
<comment type="function">
    <text evidence="9">Adenosyl-L-methionine (AdoMet)-dependent tRNA (uracil-O(2)-)-methyltransferase.</text>
</comment>
<comment type="subcellular location">
    <subcellularLocation>
        <location evidence="1 9">Cytoplasm</location>
    </subcellularLocation>
</comment>
<reference evidence="11" key="1">
    <citation type="submission" date="2022-11" db="UniProtKB">
        <authorList>
            <consortium name="WormBaseParasite"/>
        </authorList>
    </citation>
    <scope>IDENTIFICATION</scope>
</reference>
<protein>
    <recommendedName>
        <fullName evidence="9">tRNA (uracil-O(2)-)-methyltransferase</fullName>
        <ecNumber evidence="9">2.1.1.211</ecNumber>
    </recommendedName>
</protein>